<keyword evidence="2" id="KW-0560">Oxidoreductase</keyword>
<dbReference type="AlphaFoldDB" id="A0A518EMP4"/>
<dbReference type="GO" id="GO:0005886">
    <property type="term" value="C:plasma membrane"/>
    <property type="evidence" value="ECO:0007669"/>
    <property type="project" value="TreeGrafter"/>
</dbReference>
<keyword evidence="3" id="KW-1185">Reference proteome</keyword>
<dbReference type="RefSeq" id="WP_145194768.1">
    <property type="nucleotide sequence ID" value="NZ_CP036434.1"/>
</dbReference>
<evidence type="ECO:0000313" key="3">
    <source>
        <dbReference type="Proteomes" id="UP000320390"/>
    </source>
</evidence>
<dbReference type="PANTHER" id="PTHR12286:SF5">
    <property type="entry name" value="SACCHAROPINE DEHYDROGENASE-LIKE OXIDOREDUCTASE"/>
    <property type="match status" value="1"/>
</dbReference>
<name>A0A518EMP4_9BACT</name>
<proteinExistence type="predicted"/>
<dbReference type="InterPro" id="IPR005097">
    <property type="entry name" value="Sacchrp_dh_NADP-bd"/>
</dbReference>
<gene>
    <name evidence="2" type="ORF">Poly30_08520</name>
</gene>
<dbReference type="Gene3D" id="3.40.50.720">
    <property type="entry name" value="NAD(P)-binding Rossmann-like Domain"/>
    <property type="match status" value="1"/>
</dbReference>
<sequence>MNRDFDIVLLGATGFAGGHAAERLAKVAPDGLSWAVAGRRADALAALSKRLGCGHVVADVEDTESLTALARSTRVLLTTAGPFAKLGGPVADACVAERTHYADLTGEVPFMRGLIDRHHARAKAEGTTLLPASGFDSVPAELAAFTAMEEARRRGVRLASLRTVYRLRGGLNGGTLASAIDIMENGDRRLLADPYSLVPNASASGPERRALADPTRPVFDETGGRYVAPFFMGAINRRVVRRMIELARAGESPAIEGDLIDGLGDTFRYDEYQSVSKGRGWLAAWTTTALLGAGVGLLSTGVGRRLARRFGPSPGEGPSEETLRKGLTRMTTTAFLEGGGTFVIEQDMQGDPGNAATVRILVEVGLALAAGEAQGGGVLTPVSALGARLRERLGSTGQHSVTVDQRPAPG</sequence>
<dbReference type="Proteomes" id="UP000320390">
    <property type="component" value="Chromosome"/>
</dbReference>
<reference evidence="2 3" key="1">
    <citation type="submission" date="2019-02" db="EMBL/GenBank/DDBJ databases">
        <title>Deep-cultivation of Planctomycetes and their phenomic and genomic characterization uncovers novel biology.</title>
        <authorList>
            <person name="Wiegand S."/>
            <person name="Jogler M."/>
            <person name="Boedeker C."/>
            <person name="Pinto D."/>
            <person name="Vollmers J."/>
            <person name="Rivas-Marin E."/>
            <person name="Kohn T."/>
            <person name="Peeters S.H."/>
            <person name="Heuer A."/>
            <person name="Rast P."/>
            <person name="Oberbeckmann S."/>
            <person name="Bunk B."/>
            <person name="Jeske O."/>
            <person name="Meyerdierks A."/>
            <person name="Storesund J.E."/>
            <person name="Kallscheuer N."/>
            <person name="Luecker S."/>
            <person name="Lage O.M."/>
            <person name="Pohl T."/>
            <person name="Merkel B.J."/>
            <person name="Hornburger P."/>
            <person name="Mueller R.-W."/>
            <person name="Bruemmer F."/>
            <person name="Labrenz M."/>
            <person name="Spormann A.M."/>
            <person name="Op den Camp H."/>
            <person name="Overmann J."/>
            <person name="Amann R."/>
            <person name="Jetten M.S.M."/>
            <person name="Mascher T."/>
            <person name="Medema M.H."/>
            <person name="Devos D.P."/>
            <person name="Kaster A.-K."/>
            <person name="Ovreas L."/>
            <person name="Rohde M."/>
            <person name="Galperin M.Y."/>
            <person name="Jogler C."/>
        </authorList>
    </citation>
    <scope>NUCLEOTIDE SEQUENCE [LARGE SCALE GENOMIC DNA]</scope>
    <source>
        <strain evidence="2 3">Poly30</strain>
    </source>
</reference>
<accession>A0A518EMP4</accession>
<organism evidence="2 3">
    <name type="scientific">Saltatorellus ferox</name>
    <dbReference type="NCBI Taxonomy" id="2528018"/>
    <lineage>
        <taxon>Bacteria</taxon>
        <taxon>Pseudomonadati</taxon>
        <taxon>Planctomycetota</taxon>
        <taxon>Planctomycetia</taxon>
        <taxon>Planctomycetia incertae sedis</taxon>
        <taxon>Saltatorellus</taxon>
    </lineage>
</organism>
<dbReference type="GO" id="GO:0009247">
    <property type="term" value="P:glycolipid biosynthetic process"/>
    <property type="evidence" value="ECO:0007669"/>
    <property type="project" value="TreeGrafter"/>
</dbReference>
<dbReference type="EMBL" id="CP036434">
    <property type="protein sequence ID" value="QDV05355.1"/>
    <property type="molecule type" value="Genomic_DNA"/>
</dbReference>
<dbReference type="PANTHER" id="PTHR12286">
    <property type="entry name" value="SACCHAROPINE DEHYDROGENASE-LIKE OXIDOREDUCTASE"/>
    <property type="match status" value="1"/>
</dbReference>
<dbReference type="InterPro" id="IPR051276">
    <property type="entry name" value="Saccharopine_DH-like_oxidrdct"/>
</dbReference>
<dbReference type="EC" id="1.3.1.-" evidence="2"/>
<protein>
    <submittedName>
        <fullName evidence="2">Trans-acting enoyl reductase</fullName>
        <ecNumber evidence="2">1.3.1.-</ecNumber>
    </submittedName>
</protein>
<evidence type="ECO:0000313" key="2">
    <source>
        <dbReference type="EMBL" id="QDV05355.1"/>
    </source>
</evidence>
<dbReference type="SUPFAM" id="SSF51735">
    <property type="entry name" value="NAD(P)-binding Rossmann-fold domains"/>
    <property type="match status" value="1"/>
</dbReference>
<dbReference type="OrthoDB" id="4420885at2"/>
<feature type="domain" description="Saccharopine dehydrogenase NADP binding" evidence="1">
    <location>
        <begin position="7"/>
        <end position="129"/>
    </location>
</feature>
<dbReference type="InterPro" id="IPR036291">
    <property type="entry name" value="NAD(P)-bd_dom_sf"/>
</dbReference>
<evidence type="ECO:0000259" key="1">
    <source>
        <dbReference type="Pfam" id="PF03435"/>
    </source>
</evidence>
<dbReference type="GO" id="GO:0016491">
    <property type="term" value="F:oxidoreductase activity"/>
    <property type="evidence" value="ECO:0007669"/>
    <property type="project" value="UniProtKB-KW"/>
</dbReference>
<dbReference type="Pfam" id="PF03435">
    <property type="entry name" value="Sacchrp_dh_NADP"/>
    <property type="match status" value="1"/>
</dbReference>